<gene>
    <name evidence="2" type="ORF">DdX_20439</name>
</gene>
<sequence>MVMTQIVAVAGAVFGLVILARRIRCGCACSAARSARRPLLHRGRPPLSGASLAHAAYPGSVTHEAFLEGRRRRSGAGRSRHPSRRQACPHAGRVPLDAALARLGQGGGR</sequence>
<dbReference type="AlphaFoldDB" id="A0AAD4MH51"/>
<feature type="compositionally biased region" description="Basic residues" evidence="1">
    <location>
        <begin position="70"/>
        <end position="84"/>
    </location>
</feature>
<evidence type="ECO:0000313" key="3">
    <source>
        <dbReference type="Proteomes" id="UP001201812"/>
    </source>
</evidence>
<feature type="region of interest" description="Disordered" evidence="1">
    <location>
        <begin position="68"/>
        <end position="91"/>
    </location>
</feature>
<evidence type="ECO:0000256" key="1">
    <source>
        <dbReference type="SAM" id="MobiDB-lite"/>
    </source>
</evidence>
<dbReference type="EMBL" id="JAKKPZ010000582">
    <property type="protein sequence ID" value="KAI1693799.1"/>
    <property type="molecule type" value="Genomic_DNA"/>
</dbReference>
<evidence type="ECO:0000313" key="2">
    <source>
        <dbReference type="EMBL" id="KAI1693799.1"/>
    </source>
</evidence>
<proteinExistence type="predicted"/>
<organism evidence="2 3">
    <name type="scientific">Ditylenchus destructor</name>
    <dbReference type="NCBI Taxonomy" id="166010"/>
    <lineage>
        <taxon>Eukaryota</taxon>
        <taxon>Metazoa</taxon>
        <taxon>Ecdysozoa</taxon>
        <taxon>Nematoda</taxon>
        <taxon>Chromadorea</taxon>
        <taxon>Rhabditida</taxon>
        <taxon>Tylenchina</taxon>
        <taxon>Tylenchomorpha</taxon>
        <taxon>Sphaerularioidea</taxon>
        <taxon>Anguinidae</taxon>
        <taxon>Anguininae</taxon>
        <taxon>Ditylenchus</taxon>
    </lineage>
</organism>
<accession>A0AAD4MH51</accession>
<protein>
    <submittedName>
        <fullName evidence="2">Uncharacterized protein</fullName>
    </submittedName>
</protein>
<name>A0AAD4MH51_9BILA</name>
<comment type="caution">
    <text evidence="2">The sequence shown here is derived from an EMBL/GenBank/DDBJ whole genome shotgun (WGS) entry which is preliminary data.</text>
</comment>
<dbReference type="Proteomes" id="UP001201812">
    <property type="component" value="Unassembled WGS sequence"/>
</dbReference>
<keyword evidence="3" id="KW-1185">Reference proteome</keyword>
<reference evidence="2" key="1">
    <citation type="submission" date="2022-01" db="EMBL/GenBank/DDBJ databases">
        <title>Genome Sequence Resource for Two Populations of Ditylenchus destructor, the Migratory Endoparasitic Phytonematode.</title>
        <authorList>
            <person name="Zhang H."/>
            <person name="Lin R."/>
            <person name="Xie B."/>
        </authorList>
    </citation>
    <scope>NUCLEOTIDE SEQUENCE</scope>
    <source>
        <strain evidence="2">BazhouSP</strain>
    </source>
</reference>